<sequence>MQRPCLLPAHQGFSLHRPWASKYPCITVRNQDCALKNHTSTLQRGKKQRIICVVPENPTHTLFSHVSPPLRFLRVVIFDAYQALLELHMSLPANSPLSSTGTEGTDMGVGAVLDVKTGVSTGSVKGHTATDTTGRPCGSMEHKALQRKLVASSKSEA</sequence>
<evidence type="ECO:0000313" key="3">
    <source>
        <dbReference type="Proteomes" id="UP001066276"/>
    </source>
</evidence>
<organism evidence="2 3">
    <name type="scientific">Pleurodeles waltl</name>
    <name type="common">Iberian ribbed newt</name>
    <dbReference type="NCBI Taxonomy" id="8319"/>
    <lineage>
        <taxon>Eukaryota</taxon>
        <taxon>Metazoa</taxon>
        <taxon>Chordata</taxon>
        <taxon>Craniata</taxon>
        <taxon>Vertebrata</taxon>
        <taxon>Euteleostomi</taxon>
        <taxon>Amphibia</taxon>
        <taxon>Batrachia</taxon>
        <taxon>Caudata</taxon>
        <taxon>Salamandroidea</taxon>
        <taxon>Salamandridae</taxon>
        <taxon>Pleurodelinae</taxon>
        <taxon>Pleurodeles</taxon>
    </lineage>
</organism>
<feature type="region of interest" description="Disordered" evidence="1">
    <location>
        <begin position="123"/>
        <end position="157"/>
    </location>
</feature>
<feature type="compositionally biased region" description="Polar residues" evidence="1">
    <location>
        <begin position="123"/>
        <end position="133"/>
    </location>
</feature>
<evidence type="ECO:0000313" key="2">
    <source>
        <dbReference type="EMBL" id="KAJ1173014.1"/>
    </source>
</evidence>
<keyword evidence="3" id="KW-1185">Reference proteome</keyword>
<name>A0AAV7T8Z9_PLEWA</name>
<evidence type="ECO:0000256" key="1">
    <source>
        <dbReference type="SAM" id="MobiDB-lite"/>
    </source>
</evidence>
<dbReference type="Proteomes" id="UP001066276">
    <property type="component" value="Chromosome 4_1"/>
</dbReference>
<comment type="caution">
    <text evidence="2">The sequence shown here is derived from an EMBL/GenBank/DDBJ whole genome shotgun (WGS) entry which is preliminary data.</text>
</comment>
<proteinExistence type="predicted"/>
<protein>
    <submittedName>
        <fullName evidence="2">Uncharacterized protein</fullName>
    </submittedName>
</protein>
<reference evidence="2" key="1">
    <citation type="journal article" date="2022" name="bioRxiv">
        <title>Sequencing and chromosome-scale assembly of the giantPleurodeles waltlgenome.</title>
        <authorList>
            <person name="Brown T."/>
            <person name="Elewa A."/>
            <person name="Iarovenko S."/>
            <person name="Subramanian E."/>
            <person name="Araus A.J."/>
            <person name="Petzold A."/>
            <person name="Susuki M."/>
            <person name="Suzuki K.-i.T."/>
            <person name="Hayashi T."/>
            <person name="Toyoda A."/>
            <person name="Oliveira C."/>
            <person name="Osipova E."/>
            <person name="Leigh N.D."/>
            <person name="Simon A."/>
            <person name="Yun M.H."/>
        </authorList>
    </citation>
    <scope>NUCLEOTIDE SEQUENCE</scope>
    <source>
        <strain evidence="2">20211129_DDA</strain>
        <tissue evidence="2">Liver</tissue>
    </source>
</reference>
<accession>A0AAV7T8Z9</accession>
<dbReference type="EMBL" id="JANPWB010000007">
    <property type="protein sequence ID" value="KAJ1173014.1"/>
    <property type="molecule type" value="Genomic_DNA"/>
</dbReference>
<dbReference type="AlphaFoldDB" id="A0AAV7T8Z9"/>
<gene>
    <name evidence="2" type="ORF">NDU88_004856</name>
</gene>